<keyword evidence="3" id="KW-1185">Reference proteome</keyword>
<dbReference type="KEGG" id="cme:CYME_CMQ070C"/>
<dbReference type="EMBL" id="AP006499">
    <property type="protein sequence ID" value="BAM81992.1"/>
    <property type="molecule type" value="Genomic_DNA"/>
</dbReference>
<feature type="compositionally biased region" description="Acidic residues" evidence="1">
    <location>
        <begin position="1"/>
        <end position="12"/>
    </location>
</feature>
<dbReference type="RefSeq" id="XP_005538028.1">
    <property type="nucleotide sequence ID" value="XM_005537971.1"/>
</dbReference>
<gene>
    <name evidence="2" type="ORF">CYME_CMQ070C</name>
</gene>
<reference evidence="2 3" key="1">
    <citation type="journal article" date="2004" name="Nature">
        <title>Genome sequence of the ultrasmall unicellular red alga Cyanidioschyzon merolae 10D.</title>
        <authorList>
            <person name="Matsuzaki M."/>
            <person name="Misumi O."/>
            <person name="Shin-i T."/>
            <person name="Maruyama S."/>
            <person name="Takahara M."/>
            <person name="Miyagishima S."/>
            <person name="Mori T."/>
            <person name="Nishida K."/>
            <person name="Yagisawa F."/>
            <person name="Nishida K."/>
            <person name="Yoshida Y."/>
            <person name="Nishimura Y."/>
            <person name="Nakao S."/>
            <person name="Kobayashi T."/>
            <person name="Momoyama Y."/>
            <person name="Higashiyama T."/>
            <person name="Minoda A."/>
            <person name="Sano M."/>
            <person name="Nomoto H."/>
            <person name="Oishi K."/>
            <person name="Hayashi H."/>
            <person name="Ohta F."/>
            <person name="Nishizaka S."/>
            <person name="Haga S."/>
            <person name="Miura S."/>
            <person name="Morishita T."/>
            <person name="Kabeya Y."/>
            <person name="Terasawa K."/>
            <person name="Suzuki Y."/>
            <person name="Ishii Y."/>
            <person name="Asakawa S."/>
            <person name="Takano H."/>
            <person name="Ohta N."/>
            <person name="Kuroiwa H."/>
            <person name="Tanaka K."/>
            <person name="Shimizu N."/>
            <person name="Sugano S."/>
            <person name="Sato N."/>
            <person name="Nozaki H."/>
            <person name="Ogasawara N."/>
            <person name="Kohara Y."/>
            <person name="Kuroiwa T."/>
        </authorList>
    </citation>
    <scope>NUCLEOTIDE SEQUENCE [LARGE SCALE GENOMIC DNA]</scope>
    <source>
        <strain evidence="2 3">10D</strain>
    </source>
</reference>
<proteinExistence type="predicted"/>
<evidence type="ECO:0000313" key="2">
    <source>
        <dbReference type="EMBL" id="BAM81992.1"/>
    </source>
</evidence>
<sequence length="533" mass="59300">MESLEENDSDFENDGRDRMPSRPELASWQPPALETVAVLARQFDTAFQSANASALEACERALVERVPLQLLQQTWLEKIFDRRADASHEWTYADIRFALHLASAAGHLEQRMLRTLFVSVLAETASGEAPASVGRTSVTTNIPRRVETRAFAALYRHVAEALSKPSMDTEGSWLTLVQLIPHIDGVSGSVTSMHVDALALCVAHDAWNQALEVVLARITPFWYKPPSPFMVSLSDLERFLFSAATTHFKTGNYRASWRLLHEFLALQCTRPMSRRNEAADPDTKHPSQRIAPLDTAVTLCRWHEPVMLDSSHICETTAAMRIRAAQRYVCLELIVYGTTEEALQSSLPMGSVERSPSTTGRFLARYRALAQTFDACSAAGCIAPFDAFVHLHLDSFRADTHEEWILQTRRALARVLMLSTASVYKTLPLRTLSERTGLSRSEIAQVIQDLRSGRCWSQSAGALWTRWFTTLVTLDANGERVSFRRHADTRTESAGAVAVPGSCGIYLSRAMLVDAGVHAACAADFSRKCAWFP</sequence>
<feature type="region of interest" description="Disordered" evidence="1">
    <location>
        <begin position="1"/>
        <end position="27"/>
    </location>
</feature>
<organism evidence="2 3">
    <name type="scientific">Cyanidioschyzon merolae (strain NIES-3377 / 10D)</name>
    <name type="common">Unicellular red alga</name>
    <dbReference type="NCBI Taxonomy" id="280699"/>
    <lineage>
        <taxon>Eukaryota</taxon>
        <taxon>Rhodophyta</taxon>
        <taxon>Bangiophyceae</taxon>
        <taxon>Cyanidiales</taxon>
        <taxon>Cyanidiaceae</taxon>
        <taxon>Cyanidioschyzon</taxon>
    </lineage>
</organism>
<dbReference type="Proteomes" id="UP000007014">
    <property type="component" value="Chromosome 17"/>
</dbReference>
<reference evidence="2 3" key="2">
    <citation type="journal article" date="2007" name="BMC Biol.">
        <title>A 100%-complete sequence reveals unusually simple genomic features in the hot-spring red alga Cyanidioschyzon merolae.</title>
        <authorList>
            <person name="Nozaki H."/>
            <person name="Takano H."/>
            <person name="Misumi O."/>
            <person name="Terasawa K."/>
            <person name="Matsuzaki M."/>
            <person name="Maruyama S."/>
            <person name="Nishida K."/>
            <person name="Yagisawa F."/>
            <person name="Yoshida Y."/>
            <person name="Fujiwara T."/>
            <person name="Takio S."/>
            <person name="Tamura K."/>
            <person name="Chung S.J."/>
            <person name="Nakamura S."/>
            <person name="Kuroiwa H."/>
            <person name="Tanaka K."/>
            <person name="Sato N."/>
            <person name="Kuroiwa T."/>
        </authorList>
    </citation>
    <scope>NUCLEOTIDE SEQUENCE [LARGE SCALE GENOMIC DNA]</scope>
    <source>
        <strain evidence="2 3">10D</strain>
    </source>
</reference>
<evidence type="ECO:0000256" key="1">
    <source>
        <dbReference type="SAM" id="MobiDB-lite"/>
    </source>
</evidence>
<dbReference type="HOGENOM" id="CLU_511298_0_0_1"/>
<evidence type="ECO:0000313" key="3">
    <source>
        <dbReference type="Proteomes" id="UP000007014"/>
    </source>
</evidence>
<dbReference type="GeneID" id="16996510"/>
<protein>
    <recommendedName>
        <fullName evidence="4">PCI domain-containing protein</fullName>
    </recommendedName>
</protein>
<dbReference type="OrthoDB" id="10514863at2759"/>
<dbReference type="AlphaFoldDB" id="M1VG13"/>
<accession>M1VG13</accession>
<dbReference type="Gramene" id="CMQ070CT">
    <property type="protein sequence ID" value="CMQ070CT"/>
    <property type="gene ID" value="CMQ070C"/>
</dbReference>
<name>M1VG13_CYAM1</name>
<evidence type="ECO:0008006" key="4">
    <source>
        <dbReference type="Google" id="ProtNLM"/>
    </source>
</evidence>